<evidence type="ECO:0000313" key="9">
    <source>
        <dbReference type="EMBL" id="MDA3630732.1"/>
    </source>
</evidence>
<dbReference type="Gene3D" id="1.20.1250.20">
    <property type="entry name" value="MFS general substrate transporter like domains"/>
    <property type="match status" value="2"/>
</dbReference>
<organism evidence="9 10">
    <name type="scientific">Saccharopolyspora oryzae</name>
    <dbReference type="NCBI Taxonomy" id="2997343"/>
    <lineage>
        <taxon>Bacteria</taxon>
        <taxon>Bacillati</taxon>
        <taxon>Actinomycetota</taxon>
        <taxon>Actinomycetes</taxon>
        <taxon>Pseudonocardiales</taxon>
        <taxon>Pseudonocardiaceae</taxon>
        <taxon>Saccharopolyspora</taxon>
    </lineage>
</organism>
<feature type="transmembrane region" description="Helical" evidence="7">
    <location>
        <begin position="379"/>
        <end position="400"/>
    </location>
</feature>
<keyword evidence="2" id="KW-0813">Transport</keyword>
<dbReference type="RefSeq" id="WP_270953957.1">
    <property type="nucleotide sequence ID" value="NZ_JAQGLA010000116.1"/>
</dbReference>
<dbReference type="PROSITE" id="PS50850">
    <property type="entry name" value="MFS"/>
    <property type="match status" value="1"/>
</dbReference>
<dbReference type="InterPro" id="IPR036259">
    <property type="entry name" value="MFS_trans_sf"/>
</dbReference>
<feature type="transmembrane region" description="Helical" evidence="7">
    <location>
        <begin position="338"/>
        <end position="358"/>
    </location>
</feature>
<feature type="transmembrane region" description="Helical" evidence="7">
    <location>
        <begin position="246"/>
        <end position="270"/>
    </location>
</feature>
<feature type="transmembrane region" description="Helical" evidence="7">
    <location>
        <begin position="314"/>
        <end position="332"/>
    </location>
</feature>
<dbReference type="PROSITE" id="PS00217">
    <property type="entry name" value="SUGAR_TRANSPORT_2"/>
    <property type="match status" value="1"/>
</dbReference>
<comment type="caution">
    <text evidence="9">The sequence shown here is derived from an EMBL/GenBank/DDBJ whole genome shotgun (WGS) entry which is preliminary data.</text>
</comment>
<feature type="transmembrane region" description="Helical" evidence="7">
    <location>
        <begin position="158"/>
        <end position="183"/>
    </location>
</feature>
<dbReference type="EMBL" id="JAQGLA010000116">
    <property type="protein sequence ID" value="MDA3630732.1"/>
    <property type="molecule type" value="Genomic_DNA"/>
</dbReference>
<evidence type="ECO:0000256" key="3">
    <source>
        <dbReference type="ARBA" id="ARBA00022475"/>
    </source>
</evidence>
<dbReference type="InterPro" id="IPR005828">
    <property type="entry name" value="MFS_sugar_transport-like"/>
</dbReference>
<keyword evidence="6 7" id="KW-0472">Membrane</keyword>
<gene>
    <name evidence="9" type="ORF">OU415_35270</name>
</gene>
<evidence type="ECO:0000256" key="2">
    <source>
        <dbReference type="ARBA" id="ARBA00022448"/>
    </source>
</evidence>
<feature type="transmembrane region" description="Helical" evidence="7">
    <location>
        <begin position="20"/>
        <end position="46"/>
    </location>
</feature>
<reference evidence="9 10" key="1">
    <citation type="submission" date="2022-11" db="EMBL/GenBank/DDBJ databases">
        <title>Draft genome sequence of Saccharopolyspora sp. WRP15-2 isolated from rhizosphere soils of wild rice in Thailand.</title>
        <authorList>
            <person name="Duangmal K."/>
            <person name="Kammanee S."/>
            <person name="Muangham S."/>
        </authorList>
    </citation>
    <scope>NUCLEOTIDE SEQUENCE [LARGE SCALE GENOMIC DNA]</scope>
    <source>
        <strain evidence="9 10">WRP15-2</strain>
    </source>
</reference>
<evidence type="ECO:0000256" key="5">
    <source>
        <dbReference type="ARBA" id="ARBA00022989"/>
    </source>
</evidence>
<evidence type="ECO:0000256" key="1">
    <source>
        <dbReference type="ARBA" id="ARBA00004651"/>
    </source>
</evidence>
<feature type="transmembrane region" description="Helical" evidence="7">
    <location>
        <begin position="406"/>
        <end position="427"/>
    </location>
</feature>
<feature type="transmembrane region" description="Helical" evidence="7">
    <location>
        <begin position="58"/>
        <end position="82"/>
    </location>
</feature>
<keyword evidence="5 7" id="KW-1133">Transmembrane helix</keyword>
<dbReference type="SUPFAM" id="SSF103473">
    <property type="entry name" value="MFS general substrate transporter"/>
    <property type="match status" value="1"/>
</dbReference>
<feature type="domain" description="Major facilitator superfamily (MFS) profile" evidence="8">
    <location>
        <begin position="20"/>
        <end position="432"/>
    </location>
</feature>
<evidence type="ECO:0000259" key="8">
    <source>
        <dbReference type="PROSITE" id="PS50850"/>
    </source>
</evidence>
<protein>
    <submittedName>
        <fullName evidence="9">MFS transporter</fullName>
    </submittedName>
</protein>
<dbReference type="Proteomes" id="UP001210380">
    <property type="component" value="Unassembled WGS sequence"/>
</dbReference>
<sequence>MSDIPTATATPPTRRRIAKVAFASWAGASIEWYDFFIYGTAAALVFPKLFFPAQEPLTATLLSFATFGVAFVARPFGGALFGHIGDTIGRRKTLVIALAGMGAATTLIGLLPTYVAIGSAAPILLVVLRLIQGITVGGQQGGVILLATENSPASRRGFYGSFASAGAPGGVLLANGAFLLVLATTSDEAFLSWGWRVPFLASAVLIAIAVTIQLRLEETSEFRAAKPGERRRSPVVEAIHRHPRQILLAAGCYLAINLTYYLFITFVVAYGTNPAILGLSQSTLLTAILIASAVELFGLPAAGLLSDRFGRRQVFATGALLLGVFSFAFWPLVDSGSFVLIIVALVIGLGVVHSLMYGPQGALFSEAFSTEVRYSALSLGIQLGSVIGGAFAPFIATALLKGFGSSVAIAVYMAIACLISAACTIALRPTSTTS</sequence>
<comment type="subcellular location">
    <subcellularLocation>
        <location evidence="1">Cell membrane</location>
        <topology evidence="1">Multi-pass membrane protein</topology>
    </subcellularLocation>
</comment>
<dbReference type="PANTHER" id="PTHR43045:SF1">
    <property type="entry name" value="SHIKIMATE TRANSPORTER"/>
    <property type="match status" value="1"/>
</dbReference>
<dbReference type="InterPro" id="IPR020846">
    <property type="entry name" value="MFS_dom"/>
</dbReference>
<accession>A0ABT4V9U9</accession>
<dbReference type="Pfam" id="PF07690">
    <property type="entry name" value="MFS_1"/>
    <property type="match status" value="1"/>
</dbReference>
<dbReference type="PANTHER" id="PTHR43045">
    <property type="entry name" value="SHIKIMATE TRANSPORTER"/>
    <property type="match status" value="1"/>
</dbReference>
<dbReference type="PROSITE" id="PS00216">
    <property type="entry name" value="SUGAR_TRANSPORT_1"/>
    <property type="match status" value="1"/>
</dbReference>
<feature type="transmembrane region" description="Helical" evidence="7">
    <location>
        <begin position="282"/>
        <end position="302"/>
    </location>
</feature>
<evidence type="ECO:0000256" key="6">
    <source>
        <dbReference type="ARBA" id="ARBA00023136"/>
    </source>
</evidence>
<feature type="transmembrane region" description="Helical" evidence="7">
    <location>
        <begin position="94"/>
        <end position="117"/>
    </location>
</feature>
<name>A0ABT4V9U9_9PSEU</name>
<keyword evidence="4 7" id="KW-0812">Transmembrane</keyword>
<dbReference type="InterPro" id="IPR011701">
    <property type="entry name" value="MFS"/>
</dbReference>
<dbReference type="InterPro" id="IPR005829">
    <property type="entry name" value="Sugar_transporter_CS"/>
</dbReference>
<keyword evidence="3" id="KW-1003">Cell membrane</keyword>
<proteinExistence type="predicted"/>
<feature type="transmembrane region" description="Helical" evidence="7">
    <location>
        <begin position="123"/>
        <end position="146"/>
    </location>
</feature>
<keyword evidence="10" id="KW-1185">Reference proteome</keyword>
<dbReference type="CDD" id="cd17369">
    <property type="entry name" value="MFS_ShiA_like"/>
    <property type="match status" value="1"/>
</dbReference>
<feature type="transmembrane region" description="Helical" evidence="7">
    <location>
        <begin position="195"/>
        <end position="216"/>
    </location>
</feature>
<evidence type="ECO:0000256" key="4">
    <source>
        <dbReference type="ARBA" id="ARBA00022692"/>
    </source>
</evidence>
<evidence type="ECO:0000313" key="10">
    <source>
        <dbReference type="Proteomes" id="UP001210380"/>
    </source>
</evidence>
<evidence type="ECO:0000256" key="7">
    <source>
        <dbReference type="SAM" id="Phobius"/>
    </source>
</evidence>
<dbReference type="Pfam" id="PF00083">
    <property type="entry name" value="Sugar_tr"/>
    <property type="match status" value="1"/>
</dbReference>